<dbReference type="Pfam" id="PF00226">
    <property type="entry name" value="DnaJ"/>
    <property type="match status" value="1"/>
</dbReference>
<feature type="region of interest" description="Disordered" evidence="2">
    <location>
        <begin position="104"/>
        <end position="241"/>
    </location>
</feature>
<dbReference type="VEuPathDB" id="FungiDB:GWK60_I01683"/>
<dbReference type="Gene3D" id="1.10.287.110">
    <property type="entry name" value="DnaJ domain"/>
    <property type="match status" value="1"/>
</dbReference>
<dbReference type="PANTHER" id="PTHR43096:SF52">
    <property type="entry name" value="DNAJ HOMOLOG 1, MITOCHONDRIAL-RELATED"/>
    <property type="match status" value="1"/>
</dbReference>
<evidence type="ECO:0000256" key="2">
    <source>
        <dbReference type="SAM" id="MobiDB-lite"/>
    </source>
</evidence>
<dbReference type="PANTHER" id="PTHR43096">
    <property type="entry name" value="DNAJ HOMOLOG 1, MITOCHONDRIAL-RELATED"/>
    <property type="match status" value="1"/>
</dbReference>
<organism evidence="4 5">
    <name type="scientific">Candida glabrata</name>
    <name type="common">Yeast</name>
    <name type="synonym">Torulopsis glabrata</name>
    <dbReference type="NCBI Taxonomy" id="5478"/>
    <lineage>
        <taxon>Eukaryota</taxon>
        <taxon>Fungi</taxon>
        <taxon>Dikarya</taxon>
        <taxon>Ascomycota</taxon>
        <taxon>Saccharomycotina</taxon>
        <taxon>Saccharomycetes</taxon>
        <taxon>Saccharomycetales</taxon>
        <taxon>Saccharomycetaceae</taxon>
        <taxon>Nakaseomyces</taxon>
    </lineage>
</organism>
<dbReference type="VEuPathDB" id="FungiDB:GW608_I01683"/>
<dbReference type="PRINTS" id="PR00625">
    <property type="entry name" value="JDOMAIN"/>
</dbReference>
<dbReference type="Proteomes" id="UP000054886">
    <property type="component" value="Unassembled WGS sequence"/>
</dbReference>
<dbReference type="CDD" id="cd06257">
    <property type="entry name" value="DnaJ"/>
    <property type="match status" value="1"/>
</dbReference>
<dbReference type="SMART" id="SM00271">
    <property type="entry name" value="DnaJ"/>
    <property type="match status" value="1"/>
</dbReference>
<dbReference type="VEuPathDB" id="FungiDB:CAGL0I06226g"/>
<gene>
    <name evidence="4" type="ORF">AO440_002604</name>
</gene>
<sequence length="455" mass="52055">MSINDVRIDTSTYYSILGVPTNASTNEIRKSYMKLAKKLHPDKTKSEHTAELFKLVVDAHSILNNDQLRAEYDKKLILEGRFELHQHGAKQKNKDIRKGYTFKRNSKPYEQQPYGFGVQVPKGPHEESNYEANSNPHNENSSNNDTKMKSTNLHDTLSKDSEDKHGTDDASDIQPPTKSNDIANEVGSKRKSNSKDIHQDHSSNIGLNPLKKKKLEKKAVHATTTESRRYMRKKSEKKATPPIQPLADLQINDDWEKLREVLQRIEKEDSRGGKEFTLDIDVNEQMYNLSMESSDDEHTIPTKKRAKVGSNIQGNSRYFAQTAAYDMNQINANLGTRNTEDDRQASSKISITEIDDILDLLKERVPSPPKLGHLGVQRDQQNRALEYIKYTDELKKRILYVLSNSSTTEAMQHFNRHTQSVLAHKTMELRLCEKLTEIQKCQQGVIEYFSRTALG</sequence>
<dbReference type="InterPro" id="IPR036869">
    <property type="entry name" value="J_dom_sf"/>
</dbReference>
<feature type="compositionally biased region" description="Basic and acidic residues" evidence="2">
    <location>
        <begin position="156"/>
        <end position="168"/>
    </location>
</feature>
<evidence type="ECO:0000313" key="4">
    <source>
        <dbReference type="EMBL" id="KTB05432.1"/>
    </source>
</evidence>
<dbReference type="AlphaFoldDB" id="A0A0W0CL23"/>
<accession>A0A0W0CL23</accession>
<dbReference type="InterPro" id="IPR018253">
    <property type="entry name" value="DnaJ_domain_CS"/>
</dbReference>
<dbReference type="GO" id="GO:0051082">
    <property type="term" value="F:unfolded protein binding"/>
    <property type="evidence" value="ECO:0007669"/>
    <property type="project" value="TreeGrafter"/>
</dbReference>
<feature type="compositionally biased region" description="Low complexity" evidence="2">
    <location>
        <begin position="133"/>
        <end position="144"/>
    </location>
</feature>
<dbReference type="PROSITE" id="PS50076">
    <property type="entry name" value="DNAJ_2"/>
    <property type="match status" value="1"/>
</dbReference>
<dbReference type="GO" id="GO:0005737">
    <property type="term" value="C:cytoplasm"/>
    <property type="evidence" value="ECO:0007669"/>
    <property type="project" value="TreeGrafter"/>
</dbReference>
<dbReference type="InterPro" id="IPR001623">
    <property type="entry name" value="DnaJ_domain"/>
</dbReference>
<dbReference type="VEuPathDB" id="FungiDB:B1J91_I06226g"/>
<name>A0A0W0CL23_CANGB</name>
<dbReference type="VEuPathDB" id="FungiDB:GVI51_I06017"/>
<comment type="caution">
    <text evidence="4">The sequence shown here is derived from an EMBL/GenBank/DDBJ whole genome shotgun (WGS) entry which is preliminary data.</text>
</comment>
<dbReference type="SUPFAM" id="SSF46565">
    <property type="entry name" value="Chaperone J-domain"/>
    <property type="match status" value="1"/>
</dbReference>
<feature type="domain" description="J" evidence="3">
    <location>
        <begin position="12"/>
        <end position="76"/>
    </location>
</feature>
<dbReference type="EMBL" id="LLZZ01000113">
    <property type="protein sequence ID" value="KTB05432.1"/>
    <property type="molecule type" value="Genomic_DNA"/>
</dbReference>
<dbReference type="GO" id="GO:0042026">
    <property type="term" value="P:protein refolding"/>
    <property type="evidence" value="ECO:0007669"/>
    <property type="project" value="TreeGrafter"/>
</dbReference>
<protein>
    <submittedName>
        <fullName evidence="4">J protein JJJ2</fullName>
    </submittedName>
</protein>
<evidence type="ECO:0000259" key="3">
    <source>
        <dbReference type="PROSITE" id="PS50076"/>
    </source>
</evidence>
<keyword evidence="1" id="KW-0143">Chaperone</keyword>
<reference evidence="4 5" key="1">
    <citation type="submission" date="2015-10" db="EMBL/GenBank/DDBJ databases">
        <title>Draft genomes sequences of Candida glabrata isolates 1A, 1B, 2A, 2B, 3A and 3B.</title>
        <authorList>
            <person name="Haavelsrud O.E."/>
            <person name="Gaustad P."/>
        </authorList>
    </citation>
    <scope>NUCLEOTIDE SEQUENCE [LARGE SCALE GENOMIC DNA]</scope>
    <source>
        <strain evidence="4">910700640</strain>
    </source>
</reference>
<evidence type="ECO:0000313" key="5">
    <source>
        <dbReference type="Proteomes" id="UP000054886"/>
    </source>
</evidence>
<evidence type="ECO:0000256" key="1">
    <source>
        <dbReference type="ARBA" id="ARBA00023186"/>
    </source>
</evidence>
<proteinExistence type="predicted"/>
<dbReference type="PROSITE" id="PS00636">
    <property type="entry name" value="DNAJ_1"/>
    <property type="match status" value="1"/>
</dbReference>